<feature type="compositionally biased region" description="Basic and acidic residues" evidence="1">
    <location>
        <begin position="220"/>
        <end position="229"/>
    </location>
</feature>
<organism evidence="2">
    <name type="scientific">Skeletonema marinoi</name>
    <dbReference type="NCBI Taxonomy" id="267567"/>
    <lineage>
        <taxon>Eukaryota</taxon>
        <taxon>Sar</taxon>
        <taxon>Stramenopiles</taxon>
        <taxon>Ochrophyta</taxon>
        <taxon>Bacillariophyta</taxon>
        <taxon>Coscinodiscophyceae</taxon>
        <taxon>Thalassiosirophycidae</taxon>
        <taxon>Thalassiosirales</taxon>
        <taxon>Skeletonemataceae</taxon>
        <taxon>Skeletonema</taxon>
        <taxon>Skeletonema marinoi-dohrnii complex</taxon>
    </lineage>
</organism>
<accession>A0A7S2KJ91</accession>
<reference evidence="2" key="1">
    <citation type="submission" date="2021-01" db="EMBL/GenBank/DDBJ databases">
        <authorList>
            <person name="Corre E."/>
            <person name="Pelletier E."/>
            <person name="Niang G."/>
            <person name="Scheremetjew M."/>
            <person name="Finn R."/>
            <person name="Kale V."/>
            <person name="Holt S."/>
            <person name="Cochrane G."/>
            <person name="Meng A."/>
            <person name="Brown T."/>
            <person name="Cohen L."/>
        </authorList>
    </citation>
    <scope>NUCLEOTIDE SEQUENCE</scope>
    <source>
        <strain evidence="2">SM1012Den-03</strain>
    </source>
</reference>
<feature type="compositionally biased region" description="Acidic residues" evidence="1">
    <location>
        <begin position="359"/>
        <end position="368"/>
    </location>
</feature>
<sequence length="376" mass="41681">MIGSGVAGSLKGGDDSTLATDASSDFCQLSLASSNSKPPMRHRRHSVDNGDSVRAKYLHRLGFGISSKSESTHSDVTGGSCASSHHKALTPSTACESARLSSSLDDRLLIPTPRQHSKRQERLILLRRSEQYTVDLKFDESYSYEVKPKFELSSAWTNFLSSSFNALDQSQSSNQEPLDGAYDLFSLPSDSSLSIRPKSPDSSTYLACSADSQVTMPSLLRRESSKTSRGELSNHSAPRRPRRKVSFDSTVIATTIPSRFSYSDRIRSRLWSSTNDIHANAIRNEHEFMYDHNDWRTSTEEGEFASSKSSSSSSGQLSAQEQLVHPFHKSGYSQSMPAVARHYEETDVFDSRIHTSVQGEEDDEEDAFETGVFTME</sequence>
<dbReference type="EMBL" id="HBGZ01003382">
    <property type="protein sequence ID" value="CAD9576524.1"/>
    <property type="molecule type" value="Transcribed_RNA"/>
</dbReference>
<name>A0A7S2KJ91_9STRA</name>
<feature type="region of interest" description="Disordered" evidence="1">
    <location>
        <begin position="30"/>
        <end position="51"/>
    </location>
</feature>
<protein>
    <submittedName>
        <fullName evidence="2">Uncharacterized protein</fullName>
    </submittedName>
</protein>
<evidence type="ECO:0000313" key="2">
    <source>
        <dbReference type="EMBL" id="CAD9576524.1"/>
    </source>
</evidence>
<feature type="region of interest" description="Disordered" evidence="1">
    <location>
        <begin position="354"/>
        <end position="376"/>
    </location>
</feature>
<dbReference type="AlphaFoldDB" id="A0A7S2KJ91"/>
<evidence type="ECO:0000256" key="1">
    <source>
        <dbReference type="SAM" id="MobiDB-lite"/>
    </source>
</evidence>
<gene>
    <name evidence="2" type="ORF">SMAR0320_LOCUS2290</name>
</gene>
<feature type="region of interest" description="Disordered" evidence="1">
    <location>
        <begin position="299"/>
        <end position="339"/>
    </location>
</feature>
<feature type="region of interest" description="Disordered" evidence="1">
    <location>
        <begin position="217"/>
        <end position="245"/>
    </location>
</feature>
<proteinExistence type="predicted"/>